<evidence type="ECO:0000256" key="8">
    <source>
        <dbReference type="ARBA" id="ARBA00022679"/>
    </source>
</evidence>
<dbReference type="InterPro" id="IPR005478">
    <property type="entry name" value="Transketolase_bac-like"/>
</dbReference>
<dbReference type="Gene3D" id="3.40.50.970">
    <property type="match status" value="2"/>
</dbReference>
<dbReference type="AlphaFoldDB" id="A0AAN1SGI7"/>
<comment type="similarity">
    <text evidence="5">Belongs to the transketolase family.</text>
</comment>
<comment type="cofactor">
    <cofactor evidence="1">
        <name>Ca(2+)</name>
        <dbReference type="ChEBI" id="CHEBI:29108"/>
    </cofactor>
</comment>
<dbReference type="InterPro" id="IPR055152">
    <property type="entry name" value="Transketolase-like_C_2"/>
</dbReference>
<dbReference type="FunFam" id="3.40.50.920:FF:000003">
    <property type="entry name" value="Transketolase"/>
    <property type="match status" value="1"/>
</dbReference>
<comment type="cofactor">
    <cofactor evidence="2">
        <name>Mn(2+)</name>
        <dbReference type="ChEBI" id="CHEBI:29035"/>
    </cofactor>
</comment>
<evidence type="ECO:0000256" key="10">
    <source>
        <dbReference type="ARBA" id="ARBA00022837"/>
    </source>
</evidence>
<sequence>MNFSPGHPEVFQTEGVEATTGPLGQGFAMTVGFAIAETHLRERFNRDRFNVVDHYTYTICGDGDLEEGVAMEAAAIAGNLGLGKLIVLYDSNDITSDGPLEESSRENKQEKFSAMNWQTILVEDGNNLEEISRAIKKAQEKENKPTLIEVKTIIGFGSTLQGTEKIHSNPVGAKEAQHIKESFTWDYDDFFVPKEIKTDFNEVIEKGEETEKNWHKLFEEYKEAYPDLGKELEGFISNEISISKEVWKPFEDDKMATRAASGKVLNRLYHEFPKLIGGSADLASSNKTTIDNYPFMNEKEHIGPNLHFGIREFSMAAITNGITLHGGVRGYCGTFLIFSDYMRPAIRLSSVMNIPATYLMTHDSLHVGQDGPTHQPVEHLISLRAMPNLVVYRPADANETLVGWKLAIESKDNPYLLSLGRHDVPVLDNVDFKGAEKGGYVLSKASDKPDVILIATGSEVEMALKAKEKLSDFKVNVVSLPSWELFDKQTKEYKESVVPSSIVNKASIELGSTIGWSQYVGTDGISLGVNKFGKSAPADDLLNDYGFTVDYIVDEVLKMVERNKGK</sequence>
<feature type="binding site" evidence="16">
    <location>
        <position position="258"/>
    </location>
    <ligand>
        <name>substrate</name>
    </ligand>
</feature>
<reference evidence="21 22" key="1">
    <citation type="submission" date="2011-01" db="EMBL/GenBank/DDBJ databases">
        <title>Whole genome sequence of Tetragenococcus halophilus NBRC 12172.</title>
        <authorList>
            <person name="Nakazawa H."/>
            <person name="Omata S."/>
            <person name="Koga C."/>
            <person name="Watanabe Y."/>
            <person name="Katano Y."/>
            <person name="Ito N."/>
            <person name="Tsukatani N."/>
            <person name="Ankai A."/>
            <person name="Oguchi A."/>
            <person name="Fukui S."/>
            <person name="Yashiro I."/>
            <person name="Kamata S."/>
            <person name="Hashimoto Y."/>
            <person name="Yamazaki J."/>
            <person name="Taguchi H."/>
            <person name="Tanaka A."/>
            <person name="Koyama T."/>
            <person name="Ichige A."/>
            <person name="Hanya Y."/>
            <person name="Tanikawa S."/>
            <person name="Yamazaki S."/>
            <person name="Fujita N."/>
        </authorList>
    </citation>
    <scope>NUCLEOTIDE SEQUENCE [LARGE SCALE GENOMIC DNA]</scope>
    <source>
        <strain evidence="22">DSM 20338 / JCM 20259 / NCIMB 9735 / NBRC 12172</strain>
    </source>
</reference>
<dbReference type="InterPro" id="IPR005475">
    <property type="entry name" value="Transketolase-like_Pyr-bd"/>
</dbReference>
<evidence type="ECO:0000256" key="4">
    <source>
        <dbReference type="ARBA" id="ARBA00002931"/>
    </source>
</evidence>
<feature type="binding site" evidence="17">
    <location>
        <position position="92"/>
    </location>
    <ligand>
        <name>thiamine diphosphate</name>
        <dbReference type="ChEBI" id="CHEBI:58937"/>
    </ligand>
</feature>
<keyword evidence="8 21" id="KW-0808">Transferase</keyword>
<evidence type="ECO:0000256" key="9">
    <source>
        <dbReference type="ARBA" id="ARBA00022723"/>
    </source>
</evidence>
<dbReference type="RefSeq" id="WP_014123892.1">
    <property type="nucleotide sequence ID" value="NC_016052.1"/>
</dbReference>
<organism evidence="21 22">
    <name type="scientific">Tetragenococcus halophilus (strain DSM 20338 / JCM 20259 / NCIMB 9735 / NBRC 12172)</name>
    <name type="common">Pediococcus halophilus</name>
    <dbReference type="NCBI Taxonomy" id="945021"/>
    <lineage>
        <taxon>Bacteria</taxon>
        <taxon>Bacillati</taxon>
        <taxon>Bacillota</taxon>
        <taxon>Bacilli</taxon>
        <taxon>Lactobacillales</taxon>
        <taxon>Enterococcaceae</taxon>
        <taxon>Tetragenococcus</taxon>
    </lineage>
</organism>
<dbReference type="Gene3D" id="3.40.50.920">
    <property type="match status" value="1"/>
</dbReference>
<feature type="binding site" evidence="17">
    <location>
        <position position="338"/>
    </location>
    <ligand>
        <name>thiamine diphosphate</name>
        <dbReference type="ChEBI" id="CHEBI:58937"/>
    </ligand>
</feature>
<gene>
    <name evidence="21" type="primary">tkt</name>
    <name evidence="21" type="ordered locus">TEH_04960</name>
</gene>
<dbReference type="CDD" id="cd07033">
    <property type="entry name" value="TPP_PYR_DXS_TK_like"/>
    <property type="match status" value="1"/>
</dbReference>
<feature type="binding site" evidence="18">
    <location>
        <position position="92"/>
    </location>
    <ligand>
        <name>Mg(2+)</name>
        <dbReference type="ChEBI" id="CHEBI:18420"/>
    </ligand>
</feature>
<proteinExistence type="inferred from homology"/>
<dbReference type="EMBL" id="AP012046">
    <property type="protein sequence ID" value="BAK93823.1"/>
    <property type="molecule type" value="Genomic_DNA"/>
</dbReference>
<feature type="site" description="Important for catalytic activity" evidence="19">
    <location>
        <position position="167"/>
    </location>
</feature>
<evidence type="ECO:0000313" key="22">
    <source>
        <dbReference type="Proteomes" id="UP000002663"/>
    </source>
</evidence>
<feature type="binding site" evidence="16">
    <location>
        <position position="285"/>
    </location>
    <ligand>
        <name>substrate</name>
    </ligand>
</feature>
<dbReference type="EC" id="2.2.1.1" evidence="7 14"/>
<evidence type="ECO:0000256" key="16">
    <source>
        <dbReference type="PIRSR" id="PIRSR605478-2"/>
    </source>
</evidence>
<feature type="binding site" evidence="16">
    <location>
        <position position="362"/>
    </location>
    <ligand>
        <name>substrate</name>
    </ligand>
</feature>
<keyword evidence="10" id="KW-0106">Calcium</keyword>
<comment type="catalytic activity">
    <reaction evidence="13">
        <text>D-sedoheptulose 7-phosphate + D-glyceraldehyde 3-phosphate = aldehydo-D-ribose 5-phosphate + D-xylulose 5-phosphate</text>
        <dbReference type="Rhea" id="RHEA:10508"/>
        <dbReference type="ChEBI" id="CHEBI:57483"/>
        <dbReference type="ChEBI" id="CHEBI:57737"/>
        <dbReference type="ChEBI" id="CHEBI:58273"/>
        <dbReference type="ChEBI" id="CHEBI:59776"/>
        <dbReference type="EC" id="2.2.1.1"/>
    </reaction>
</comment>
<dbReference type="GO" id="GO:0004802">
    <property type="term" value="F:transketolase activity"/>
    <property type="evidence" value="ECO:0007669"/>
    <property type="project" value="UniProtKB-UniRule"/>
</dbReference>
<dbReference type="Pfam" id="PF00456">
    <property type="entry name" value="Transketolase_N"/>
    <property type="match status" value="1"/>
</dbReference>
<evidence type="ECO:0000256" key="7">
    <source>
        <dbReference type="ARBA" id="ARBA00013152"/>
    </source>
</evidence>
<evidence type="ECO:0000259" key="20">
    <source>
        <dbReference type="SMART" id="SM00861"/>
    </source>
</evidence>
<dbReference type="GO" id="GO:0046872">
    <property type="term" value="F:metal ion binding"/>
    <property type="evidence" value="ECO:0007669"/>
    <property type="project" value="UniProtKB-KW"/>
</dbReference>
<evidence type="ECO:0000256" key="6">
    <source>
        <dbReference type="ARBA" id="ARBA00011738"/>
    </source>
</evidence>
<evidence type="ECO:0000256" key="2">
    <source>
        <dbReference type="ARBA" id="ARBA00001936"/>
    </source>
</evidence>
<feature type="active site" description="Proton donor" evidence="15">
    <location>
        <position position="312"/>
    </location>
</feature>
<accession>A0AAN1SGI7</accession>
<evidence type="ECO:0000313" key="21">
    <source>
        <dbReference type="EMBL" id="BAK93823.1"/>
    </source>
</evidence>
<dbReference type="InterPro" id="IPR005474">
    <property type="entry name" value="Transketolase_N"/>
</dbReference>
<evidence type="ECO:0000256" key="11">
    <source>
        <dbReference type="ARBA" id="ARBA00022842"/>
    </source>
</evidence>
<evidence type="ECO:0000256" key="17">
    <source>
        <dbReference type="PIRSR" id="PIRSR605478-3"/>
    </source>
</evidence>
<dbReference type="FunFam" id="3.40.50.970:FF:000045">
    <property type="entry name" value="Transketolase"/>
    <property type="match status" value="1"/>
</dbReference>
<comment type="cofactor">
    <cofactor evidence="17">
        <name>thiamine diphosphate</name>
        <dbReference type="ChEBI" id="CHEBI:58937"/>
    </cofactor>
    <text evidence="17">Binds 1 thiamine pyrophosphate per subunit. During the reaction, the substrate forms a covalent intermediate with the cofactor.</text>
</comment>
<keyword evidence="11 18" id="KW-0460">Magnesium</keyword>
<feature type="binding site" evidence="16">
    <location>
        <position position="370"/>
    </location>
    <ligand>
        <name>substrate</name>
    </ligand>
</feature>
<dbReference type="GeneID" id="64053458"/>
<evidence type="ECO:0000256" key="14">
    <source>
        <dbReference type="NCBIfam" id="TIGR00232"/>
    </source>
</evidence>
<evidence type="ECO:0000256" key="15">
    <source>
        <dbReference type="PIRSR" id="PIRSR605478-1"/>
    </source>
</evidence>
<feature type="binding site" evidence="17">
    <location>
        <position position="63"/>
    </location>
    <ligand>
        <name>thiamine diphosphate</name>
        <dbReference type="ChEBI" id="CHEBI:58937"/>
    </ligand>
</feature>
<feature type="binding site" evidence="16">
    <location>
        <position position="374"/>
    </location>
    <ligand>
        <name>substrate</name>
    </ligand>
</feature>
<dbReference type="Pfam" id="PF22613">
    <property type="entry name" value="Transketolase_C_1"/>
    <property type="match status" value="1"/>
</dbReference>
<evidence type="ECO:0000256" key="3">
    <source>
        <dbReference type="ARBA" id="ARBA00001941"/>
    </source>
</evidence>
<evidence type="ECO:0000256" key="13">
    <source>
        <dbReference type="ARBA" id="ARBA00049473"/>
    </source>
</evidence>
<dbReference type="GO" id="GO:0005829">
    <property type="term" value="C:cytosol"/>
    <property type="evidence" value="ECO:0007669"/>
    <property type="project" value="TreeGrafter"/>
</dbReference>
<dbReference type="InterPro" id="IPR029061">
    <property type="entry name" value="THDP-binding"/>
</dbReference>
<name>A0AAN1SGI7_TETHN</name>
<evidence type="ECO:0000256" key="1">
    <source>
        <dbReference type="ARBA" id="ARBA00001913"/>
    </source>
</evidence>
<comment type="function">
    <text evidence="4">Catalyzes the transfer of a two-carbon ketol group from a ketose donor to an aldose acceptor, via a covalent intermediate with the cofactor thiamine pyrophosphate.</text>
</comment>
<evidence type="ECO:0000256" key="12">
    <source>
        <dbReference type="ARBA" id="ARBA00023052"/>
    </source>
</evidence>
<protein>
    <recommendedName>
        <fullName evidence="7 14">Transketolase</fullName>
        <ecNumber evidence="7 14">2.2.1.1</ecNumber>
    </recommendedName>
</protein>
<comment type="subunit">
    <text evidence="6">Homodimer.</text>
</comment>
<comment type="cofactor">
    <cofactor evidence="3">
        <name>Co(2+)</name>
        <dbReference type="ChEBI" id="CHEBI:48828"/>
    </cofactor>
</comment>
<dbReference type="NCBIfam" id="TIGR00232">
    <property type="entry name" value="tktlase_bact"/>
    <property type="match status" value="1"/>
</dbReference>
<dbReference type="GO" id="GO:0006098">
    <property type="term" value="P:pentose-phosphate shunt"/>
    <property type="evidence" value="ECO:0007669"/>
    <property type="project" value="TreeGrafter"/>
</dbReference>
<keyword evidence="9 18" id="KW-0479">Metal-binding</keyword>
<dbReference type="SUPFAM" id="SSF52518">
    <property type="entry name" value="Thiamin diphosphate-binding fold (THDP-binding)"/>
    <property type="match status" value="2"/>
</dbReference>
<evidence type="ECO:0000256" key="18">
    <source>
        <dbReference type="PIRSR" id="PIRSR605478-4"/>
    </source>
</evidence>
<dbReference type="InterPro" id="IPR033247">
    <property type="entry name" value="Transketolase_fam"/>
</dbReference>
<feature type="binding site" evidence="16">
    <location>
        <position position="421"/>
    </location>
    <ligand>
        <name>substrate</name>
    </ligand>
</feature>
<evidence type="ECO:0000256" key="5">
    <source>
        <dbReference type="ARBA" id="ARBA00007131"/>
    </source>
</evidence>
<keyword evidence="12 17" id="KW-0786">Thiamine pyrophosphate</keyword>
<dbReference type="KEGG" id="thl:TEH_04960"/>
<feature type="binding site" evidence="16">
    <location>
        <position position="167"/>
    </location>
    <ligand>
        <name>substrate</name>
    </ligand>
</feature>
<dbReference type="InterPro" id="IPR009014">
    <property type="entry name" value="Transketo_C/PFOR_II"/>
</dbReference>
<dbReference type="SUPFAM" id="SSF52922">
    <property type="entry name" value="TK C-terminal domain-like"/>
    <property type="match status" value="1"/>
</dbReference>
<evidence type="ECO:0000256" key="19">
    <source>
        <dbReference type="PIRSR" id="PIRSR605478-5"/>
    </source>
</evidence>
<dbReference type="Pfam" id="PF02779">
    <property type="entry name" value="Transket_pyr"/>
    <property type="match status" value="1"/>
</dbReference>
<feature type="domain" description="Transketolase-like pyrimidine-binding" evidence="20">
    <location>
        <begin position="255"/>
        <end position="426"/>
    </location>
</feature>
<dbReference type="SMART" id="SM00861">
    <property type="entry name" value="Transket_pyr"/>
    <property type="match status" value="1"/>
</dbReference>
<feature type="binding site" evidence="18">
    <location>
        <position position="62"/>
    </location>
    <ligand>
        <name>Mg(2+)</name>
        <dbReference type="ChEBI" id="CHEBI:18420"/>
    </ligand>
</feature>
<feature type="binding site" evidence="17">
    <location>
        <position position="167"/>
    </location>
    <ligand>
        <name>thiamine diphosphate</name>
        <dbReference type="ChEBI" id="CHEBI:58937"/>
    </ligand>
</feature>
<feature type="binding site" evidence="17">
    <location>
        <begin position="21"/>
        <end position="23"/>
    </location>
    <ligand>
        <name>thiamine diphosphate</name>
        <dbReference type="ChEBI" id="CHEBI:58937"/>
    </ligand>
</feature>
<feature type="binding site" evidence="18">
    <location>
        <position position="94"/>
    </location>
    <ligand>
        <name>Mg(2+)</name>
        <dbReference type="ChEBI" id="CHEBI:18420"/>
    </ligand>
</feature>
<comment type="cofactor">
    <cofactor evidence="18">
        <name>Mg(2+)</name>
        <dbReference type="ChEBI" id="CHEBI:18420"/>
    </cofactor>
    <text evidence="18">Binds 1 Mg(2+) ion per subunit. Can also utilize other divalent metal cations, such as Ca(2+), Mn(2+) and Co(2+).</text>
</comment>
<dbReference type="Proteomes" id="UP000002663">
    <property type="component" value="Chromosome"/>
</dbReference>
<dbReference type="PANTHER" id="PTHR43522">
    <property type="entry name" value="TRANSKETOLASE"/>
    <property type="match status" value="1"/>
</dbReference>
<dbReference type="PANTHER" id="PTHR43522:SF2">
    <property type="entry name" value="TRANSKETOLASE 1-RELATED"/>
    <property type="match status" value="1"/>
</dbReference>